<dbReference type="Proteomes" id="UP000266723">
    <property type="component" value="Unassembled WGS sequence"/>
</dbReference>
<feature type="transmembrane region" description="Helical" evidence="1">
    <location>
        <begin position="95"/>
        <end position="115"/>
    </location>
</feature>
<dbReference type="CDD" id="cd01610">
    <property type="entry name" value="PAP2_like"/>
    <property type="match status" value="1"/>
</dbReference>
<organism evidence="2 3">
    <name type="scientific">Brassica cretica</name>
    <name type="common">Mustard</name>
    <dbReference type="NCBI Taxonomy" id="69181"/>
    <lineage>
        <taxon>Eukaryota</taxon>
        <taxon>Viridiplantae</taxon>
        <taxon>Streptophyta</taxon>
        <taxon>Embryophyta</taxon>
        <taxon>Tracheophyta</taxon>
        <taxon>Spermatophyta</taxon>
        <taxon>Magnoliopsida</taxon>
        <taxon>eudicotyledons</taxon>
        <taxon>Gunneridae</taxon>
        <taxon>Pentapetalae</taxon>
        <taxon>rosids</taxon>
        <taxon>malvids</taxon>
        <taxon>Brassicales</taxon>
        <taxon>Brassicaceae</taxon>
        <taxon>Brassiceae</taxon>
        <taxon>Brassica</taxon>
    </lineage>
</organism>
<dbReference type="Pfam" id="PF02681">
    <property type="entry name" value="DUF212"/>
    <property type="match status" value="2"/>
</dbReference>
<evidence type="ECO:0008006" key="4">
    <source>
        <dbReference type="Google" id="ProtNLM"/>
    </source>
</evidence>
<dbReference type="EMBL" id="QGKV02000832">
    <property type="protein sequence ID" value="KAF3546310.1"/>
    <property type="molecule type" value="Genomic_DNA"/>
</dbReference>
<evidence type="ECO:0000256" key="1">
    <source>
        <dbReference type="SAM" id="Phobius"/>
    </source>
</evidence>
<dbReference type="PANTHER" id="PTHR31446">
    <property type="entry name" value="ACID PHOSPHATASE/VANADIUM-DEPENDENT HALOPEROXIDASE-RELATED PROTEIN"/>
    <property type="match status" value="1"/>
</dbReference>
<dbReference type="InterPro" id="IPR003832">
    <property type="entry name" value="DUF212"/>
</dbReference>
<keyword evidence="3" id="KW-1185">Reference proteome</keyword>
<gene>
    <name evidence="2" type="ORF">DY000_02004722</name>
</gene>
<feature type="transmembrane region" description="Helical" evidence="1">
    <location>
        <begin position="161"/>
        <end position="183"/>
    </location>
</feature>
<evidence type="ECO:0000313" key="3">
    <source>
        <dbReference type="Proteomes" id="UP000266723"/>
    </source>
</evidence>
<reference evidence="2 3" key="1">
    <citation type="journal article" date="2020" name="BMC Genomics">
        <title>Intraspecific diversification of the crop wild relative Brassica cretica Lam. using demographic model selection.</title>
        <authorList>
            <person name="Kioukis A."/>
            <person name="Michalopoulou V.A."/>
            <person name="Briers L."/>
            <person name="Pirintsos S."/>
            <person name="Studholme D.J."/>
            <person name="Pavlidis P."/>
            <person name="Sarris P.F."/>
        </authorList>
    </citation>
    <scope>NUCLEOTIDE SEQUENCE [LARGE SCALE GENOMIC DNA]</scope>
    <source>
        <strain evidence="3">cv. PFS-1207/04</strain>
    </source>
</reference>
<dbReference type="PANTHER" id="PTHR31446:SF27">
    <property type="entry name" value="PHOSPHATIDIC ACID PHOSPHATASE TYPE 2_HALOPEROXIDASE DOMAIN-CONTAINING PROTEIN"/>
    <property type="match status" value="1"/>
</dbReference>
<comment type="caution">
    <text evidence="2">The sequence shown here is derived from an EMBL/GenBank/DDBJ whole genome shotgun (WGS) entry which is preliminary data.</text>
</comment>
<protein>
    <recommendedName>
        <fullName evidence="4">Phosphatidic acid phosphatase type 2/haloperoxidase domain-containing protein</fullName>
    </recommendedName>
</protein>
<accession>A0ABQ7C293</accession>
<feature type="transmembrane region" description="Helical" evidence="1">
    <location>
        <begin position="32"/>
        <end position="54"/>
    </location>
</feature>
<evidence type="ECO:0000313" key="2">
    <source>
        <dbReference type="EMBL" id="KAF3546310.1"/>
    </source>
</evidence>
<keyword evidence="1" id="KW-0812">Transmembrane</keyword>
<name>A0ABQ7C293_BRACR</name>
<keyword evidence="1" id="KW-1133">Transmembrane helix</keyword>
<proteinExistence type="predicted"/>
<keyword evidence="1" id="KW-0472">Membrane</keyword>
<sequence length="187" mass="20053">MDEVMTVADAGVVNKALYGSSPPSQNLLPHNLPIFSAFLALALAQFLKVFTNWYKEKRWDSKRMLSSGGMPSSHSATVTALALSIGLEEGAGAPAFAIALVLACVVRVLFSLLVFQMSLTVMYDASGVRLHAGRQAELLNQIVCEFPPEHPLSTVKPLRELLGHTPIQVVAGAILGCVVAYLMRSTS</sequence>